<keyword evidence="5" id="KW-0853">WD repeat</keyword>
<dbReference type="SUPFAM" id="SSF51735">
    <property type="entry name" value="NAD(P)-binding Rossmann-fold domains"/>
    <property type="match status" value="1"/>
</dbReference>
<comment type="cofactor">
    <cofactor evidence="1 6">
        <name>Zn(2+)</name>
        <dbReference type="ChEBI" id="CHEBI:29105"/>
    </cofactor>
</comment>
<accession>A0ABR0BPJ3</accession>
<evidence type="ECO:0000256" key="1">
    <source>
        <dbReference type="ARBA" id="ARBA00001947"/>
    </source>
</evidence>
<dbReference type="EMBL" id="JAWRVI010000045">
    <property type="protein sequence ID" value="KAK4085944.1"/>
    <property type="molecule type" value="Genomic_DNA"/>
</dbReference>
<evidence type="ECO:0000256" key="7">
    <source>
        <dbReference type="SAM" id="MobiDB-lite"/>
    </source>
</evidence>
<evidence type="ECO:0000256" key="2">
    <source>
        <dbReference type="ARBA" id="ARBA00022723"/>
    </source>
</evidence>
<dbReference type="PROSITE" id="PS00059">
    <property type="entry name" value="ADH_ZINC"/>
    <property type="match status" value="1"/>
</dbReference>
<dbReference type="SUPFAM" id="SSF50129">
    <property type="entry name" value="GroES-like"/>
    <property type="match status" value="1"/>
</dbReference>
<dbReference type="CDD" id="cd05283">
    <property type="entry name" value="CAD1"/>
    <property type="match status" value="1"/>
</dbReference>
<feature type="domain" description="Alcohol dehydrogenase-like C-terminal" evidence="9">
    <location>
        <begin position="535"/>
        <end position="660"/>
    </location>
</feature>
<dbReference type="InterPro" id="IPR015943">
    <property type="entry name" value="WD40/YVTN_repeat-like_dom_sf"/>
</dbReference>
<gene>
    <name evidence="12" type="ORF">Purlil1_9685</name>
</gene>
<dbReference type="Gene3D" id="3.40.50.720">
    <property type="entry name" value="NAD(P)-binding Rossmann-like Domain"/>
    <property type="match status" value="1"/>
</dbReference>
<evidence type="ECO:0000256" key="6">
    <source>
        <dbReference type="RuleBase" id="RU361277"/>
    </source>
</evidence>
<comment type="caution">
    <text evidence="12">The sequence shown here is derived from an EMBL/GenBank/DDBJ whole genome shotgun (WGS) entry which is preliminary data.</text>
</comment>
<dbReference type="InterPro" id="IPR001680">
    <property type="entry name" value="WD40_rpt"/>
</dbReference>
<evidence type="ECO:0000259" key="9">
    <source>
        <dbReference type="Pfam" id="PF00107"/>
    </source>
</evidence>
<evidence type="ECO:0000259" key="11">
    <source>
        <dbReference type="Pfam" id="PF24803"/>
    </source>
</evidence>
<feature type="repeat" description="WD" evidence="5">
    <location>
        <begin position="1426"/>
        <end position="1463"/>
    </location>
</feature>
<evidence type="ECO:0000256" key="3">
    <source>
        <dbReference type="ARBA" id="ARBA00022833"/>
    </source>
</evidence>
<feature type="domain" description="Alcohol dehydrogenase-like N-terminal" evidence="10">
    <location>
        <begin position="377"/>
        <end position="496"/>
    </location>
</feature>
<dbReference type="PANTHER" id="PTHR42683">
    <property type="entry name" value="ALDEHYDE REDUCTASE"/>
    <property type="match status" value="1"/>
</dbReference>
<keyword evidence="3 6" id="KW-0862">Zinc</keyword>
<keyword evidence="4" id="KW-0560">Oxidoreductase</keyword>
<dbReference type="InterPro" id="IPR011032">
    <property type="entry name" value="GroES-like_sf"/>
</dbReference>
<evidence type="ECO:0000313" key="13">
    <source>
        <dbReference type="Proteomes" id="UP001287286"/>
    </source>
</evidence>
<feature type="domain" description="DUF7704" evidence="11">
    <location>
        <begin position="54"/>
        <end position="190"/>
    </location>
</feature>
<evidence type="ECO:0000256" key="4">
    <source>
        <dbReference type="ARBA" id="ARBA00023002"/>
    </source>
</evidence>
<dbReference type="InterPro" id="IPR047109">
    <property type="entry name" value="CAD-like"/>
</dbReference>
<dbReference type="Pfam" id="PF24803">
    <property type="entry name" value="DUF7704"/>
    <property type="match status" value="1"/>
</dbReference>
<dbReference type="SUPFAM" id="SSF50969">
    <property type="entry name" value="YVTN repeat-like/Quinoprotein amine dehydrogenase"/>
    <property type="match status" value="1"/>
</dbReference>
<feature type="transmembrane region" description="Helical" evidence="8">
    <location>
        <begin position="1026"/>
        <end position="1045"/>
    </location>
</feature>
<protein>
    <recommendedName>
        <fullName evidence="14">Enoyl reductase (ER) domain-containing protein</fullName>
    </recommendedName>
</protein>
<dbReference type="PROSITE" id="PS50294">
    <property type="entry name" value="WD_REPEATS_REGION"/>
    <property type="match status" value="1"/>
</dbReference>
<sequence length="1463" mass="158948">MLLVGLSMPRTMPREAKSPLRGFRHRAAITQSSLQIQLIILRRLTMASQRVALRLPVAYRAFFLLIEPLSALAGAFYNHFRQQRYLELLDAASAPSQVPLSTSVAMSQLANMYLFFAINEALVLRSTWDLRVWRTVLLVLLIADLGHLYSMKELGPAIYYNVAGWNAGDWGNVPWVYAGATLRICFLAGVGLDDSRRTRKTQYWKAHPPRADGETLTRCVARRQLWCSLYYSRRIRPLAVTTHSRPTGPKSSRRPEGIRPTRTLRSDSAALSVWWNYPEPWQRINSPTTPTRCGGCLLPPHALWADAWFPKTGFGRKLTGRLSTSASSQGRHGLVCGMTMGVAHNMAYPEKFTGFQSPSADKWLEFDKNSWTPRPFGDHDVDIKIECCGVCASDKHTISGDWGGCPYPLAVGHEVVGKVLKVGSKVTLAKVGQRVGVGAQVWSCGDCRRCKSDNETYCTQQIDAYGAPYLDTGYTTQGGYSSHTRIHEFWVYPIPEKLPSAEAAPMLCAGITVYSPLKRFGAGPGKKVGIVGIGGLGHYGVLFAKALGADVWAISRSRAKEADAKKMGAIGLIATGEKGWDEEHKGTFDLIINTANSFDGFELEKYLSLLDVHGRWNSVGLPGGDGISIKNQDFISNGCFIGTTHLGSRREMLEMLELAADKGVQGWVEEIPISREGLQKAMEKLEKSSVSGALVQQAFMSIVSSPGQSNLFVNDACLHVGRAPPTIGASTSPVSHWPAMDLSSSLLPACWAGGAAKPTLRNGRYPQFVSPAGVRFLGGWRGCPALLPAHEANGSRPPQGERQKTWVKVTHADGERLERGIEGVPGAGGLRRDESGNGRSLEKRRVEGSSATEADAGDGKLRKYMEETTAQEMQWPEAITSNASRARQLAICNGQWRLHDKRGFPIRGSQIRRLSAQTASHPPHTFFACLVPSSRAATKTSPVVPPCLARQPPKPATSRIVKHSNRAAPLGVPPPQDCSPERHSELLLPNETPLHTSPSCLAPCLLIRRPAGLVTHLLFPRLEIPIAISIIITTLTILIAPIIVVTPSSLIRHRHQQQRHHQQTSLPSVTVCHKVCASASQLTVASPHYPLFAMPLSLSLRYRRLCAKSEITSVGISPSSTSVFAIYAAPQTDQSWIDFFDLDTQRGYTKATGTHAVFGPPASSRPSPPSSPSSRTSSGSGGGGLASTITSSIARISEKSIANSTSASLAGSTHRVATLRDWTVQLGPNIEYHHNSTVLVRDFATGKTAIELRDAARGPVVWSHDGLAIAAGETTARGRMGVWDVRTGARIGRVVSHIDDVTHAAFTPDMKLVTLSRDGTARVSDPTTGRTLSRLEIEGTAAANPRLLAVSRDGRSIVSLWGTTVHVWLPGASHLTSYDLRTVRQTESWPLCVSPDGRWMASRTEDGVEVLDVASGTVAWERRVEAACMENMVTTAAFSGDGSVLILGRMSGAVEVWDVAEKN</sequence>
<dbReference type="SMART" id="SM00320">
    <property type="entry name" value="WD40"/>
    <property type="match status" value="3"/>
</dbReference>
<evidence type="ECO:0008006" key="14">
    <source>
        <dbReference type="Google" id="ProtNLM"/>
    </source>
</evidence>
<comment type="similarity">
    <text evidence="6">Belongs to the zinc-containing alcohol dehydrogenase family.</text>
</comment>
<name>A0ABR0BPJ3_PURLI</name>
<dbReference type="InterPro" id="IPR056121">
    <property type="entry name" value="DUF7704"/>
</dbReference>
<organism evidence="12 13">
    <name type="scientific">Purpureocillium lilacinum</name>
    <name type="common">Paecilomyces lilacinus</name>
    <dbReference type="NCBI Taxonomy" id="33203"/>
    <lineage>
        <taxon>Eukaryota</taxon>
        <taxon>Fungi</taxon>
        <taxon>Dikarya</taxon>
        <taxon>Ascomycota</taxon>
        <taxon>Pezizomycotina</taxon>
        <taxon>Sordariomycetes</taxon>
        <taxon>Hypocreomycetidae</taxon>
        <taxon>Hypocreales</taxon>
        <taxon>Ophiocordycipitaceae</taxon>
        <taxon>Purpureocillium</taxon>
    </lineage>
</organism>
<keyword evidence="13" id="KW-1185">Reference proteome</keyword>
<keyword evidence="8" id="KW-1133">Transmembrane helix</keyword>
<reference evidence="12 13" key="1">
    <citation type="journal article" date="2024" name="Microbiol. Resour. Announc.">
        <title>Genome annotations for the ascomycete fungi Trichoderma harzianum, Trichoderma aggressivum, and Purpureocillium lilacinum.</title>
        <authorList>
            <person name="Beijen E.P.W."/>
            <person name="Ohm R.A."/>
        </authorList>
    </citation>
    <scope>NUCLEOTIDE SEQUENCE [LARGE SCALE GENOMIC DNA]</scope>
    <source>
        <strain evidence="12 13">CBS 150709</strain>
    </source>
</reference>
<dbReference type="Pfam" id="PF00107">
    <property type="entry name" value="ADH_zinc_N"/>
    <property type="match status" value="1"/>
</dbReference>
<feature type="compositionally biased region" description="Basic and acidic residues" evidence="7">
    <location>
        <begin position="830"/>
        <end position="847"/>
    </location>
</feature>
<dbReference type="Gene3D" id="2.130.10.10">
    <property type="entry name" value="YVTN repeat-like/Quinoprotein amine dehydrogenase"/>
    <property type="match status" value="1"/>
</dbReference>
<dbReference type="InterPro" id="IPR013149">
    <property type="entry name" value="ADH-like_C"/>
</dbReference>
<keyword evidence="8" id="KW-0812">Transmembrane</keyword>
<feature type="region of interest" description="Disordered" evidence="7">
    <location>
        <begin position="1152"/>
        <end position="1185"/>
    </location>
</feature>
<feature type="region of interest" description="Disordered" evidence="7">
    <location>
        <begin position="242"/>
        <end position="262"/>
    </location>
</feature>
<dbReference type="InterPro" id="IPR036291">
    <property type="entry name" value="NAD(P)-bd_dom_sf"/>
</dbReference>
<dbReference type="InterPro" id="IPR002328">
    <property type="entry name" value="ADH_Zn_CS"/>
</dbReference>
<dbReference type="InterPro" id="IPR013154">
    <property type="entry name" value="ADH-like_N"/>
</dbReference>
<proteinExistence type="inferred from homology"/>
<dbReference type="Gene3D" id="3.90.180.10">
    <property type="entry name" value="Medium-chain alcohol dehydrogenases, catalytic domain"/>
    <property type="match status" value="1"/>
</dbReference>
<dbReference type="Pfam" id="PF08240">
    <property type="entry name" value="ADH_N"/>
    <property type="match status" value="1"/>
</dbReference>
<dbReference type="InterPro" id="IPR011044">
    <property type="entry name" value="Quino_amine_DH_bsu"/>
</dbReference>
<evidence type="ECO:0000313" key="12">
    <source>
        <dbReference type="EMBL" id="KAK4085944.1"/>
    </source>
</evidence>
<dbReference type="Proteomes" id="UP001287286">
    <property type="component" value="Unassembled WGS sequence"/>
</dbReference>
<evidence type="ECO:0000256" key="5">
    <source>
        <dbReference type="PROSITE-ProRule" id="PRU00221"/>
    </source>
</evidence>
<dbReference type="PROSITE" id="PS50082">
    <property type="entry name" value="WD_REPEATS_2"/>
    <property type="match status" value="1"/>
</dbReference>
<keyword evidence="2 6" id="KW-0479">Metal-binding</keyword>
<evidence type="ECO:0000259" key="10">
    <source>
        <dbReference type="Pfam" id="PF08240"/>
    </source>
</evidence>
<evidence type="ECO:0000256" key="8">
    <source>
        <dbReference type="SAM" id="Phobius"/>
    </source>
</evidence>
<feature type="region of interest" description="Disordered" evidence="7">
    <location>
        <begin position="820"/>
        <end position="860"/>
    </location>
</feature>
<keyword evidence="8" id="KW-0472">Membrane</keyword>